<dbReference type="GO" id="GO:0046872">
    <property type="term" value="F:metal ion binding"/>
    <property type="evidence" value="ECO:0007669"/>
    <property type="project" value="UniProtKB-KW"/>
</dbReference>
<gene>
    <name evidence="4" type="ORF">COMA1_11201</name>
</gene>
<evidence type="ECO:0000256" key="2">
    <source>
        <dbReference type="ARBA" id="ARBA00022837"/>
    </source>
</evidence>
<name>A0A0S4L768_9BACT</name>
<dbReference type="EMBL" id="CZQA01000001">
    <property type="protein sequence ID" value="CUS33523.1"/>
    <property type="molecule type" value="Genomic_DNA"/>
</dbReference>
<dbReference type="Pfam" id="PF05567">
    <property type="entry name" value="T4P_PilY1"/>
    <property type="match status" value="1"/>
</dbReference>
<organism evidence="4 5">
    <name type="scientific">Candidatus Nitrospira nitrosa</name>
    <dbReference type="NCBI Taxonomy" id="1742972"/>
    <lineage>
        <taxon>Bacteria</taxon>
        <taxon>Pseudomonadati</taxon>
        <taxon>Nitrospirota</taxon>
        <taxon>Nitrospiria</taxon>
        <taxon>Nitrospirales</taxon>
        <taxon>Nitrospiraceae</taxon>
        <taxon>Nitrospira</taxon>
    </lineage>
</organism>
<keyword evidence="1" id="KW-0479">Metal-binding</keyword>
<dbReference type="RefSeq" id="WP_090745052.1">
    <property type="nucleotide sequence ID" value="NZ_CZQA01000001.1"/>
</dbReference>
<accession>A0A0S4L768</accession>
<evidence type="ECO:0000259" key="3">
    <source>
        <dbReference type="Pfam" id="PF05567"/>
    </source>
</evidence>
<protein>
    <submittedName>
        <fullName evidence="4">Putative Type IV pilus assembly protein PilY1</fullName>
    </submittedName>
</protein>
<keyword evidence="2" id="KW-0106">Calcium</keyword>
<dbReference type="Proteomes" id="UP000199032">
    <property type="component" value="Unassembled WGS sequence"/>
</dbReference>
<evidence type="ECO:0000313" key="4">
    <source>
        <dbReference type="EMBL" id="CUS33523.1"/>
    </source>
</evidence>
<proteinExistence type="predicted"/>
<feature type="domain" description="PilY1 beta-propeller" evidence="3">
    <location>
        <begin position="849"/>
        <end position="1266"/>
    </location>
</feature>
<dbReference type="STRING" id="1742972.COMA1_11201"/>
<evidence type="ECO:0000256" key="1">
    <source>
        <dbReference type="ARBA" id="ARBA00022723"/>
    </source>
</evidence>
<sequence>MTNRWTMKMFAAVTCVVIGGWFVPNVVHAVVPVRVNSDYTASPPFVSNIATPNILIVMDNSGSMANRACESASCGTLSDGTTSTVTTFVATTRYNGYADPLRCYVWDSTDNRFEIGGGKAALNTACAGTEWDGNFINWATFRRFDAVKKAMTGGNCWHPTASPVRNADGTCKPSGTPSLPTVKVQNLGTGDETTPAIPYAGGTGNTTYVGRIPLAAHPGSPANLYVRFEADGDLCINDDSSGSCPDSDGFAEIELNEIAFAMYSEPTGVIQQIGDKARFGLAVFNGSSSDNGIQVLTGIGSRQSINFSGTTVETFNTNTAAMIDSVDEAYPTTWTPLAESLYDAVRYVAQINSAYYPTAYTYPIAFSGGSSNGVAFQGTGAGSIGSSEVSALISGETCPSGYITSACGRDPYFFGANHTPAWASTSQVVNCCKTFILIFTDGEPTQDQTIPTGLRDNAYNGVDCINSDGAAPPRPLDGTCNTHSLTPFTDLLGEHKTDYASSGSGYLDSVAFWAHTNDMRPCSGTGDGTIAIIGVTGHCLPGTQNVTVYTFFAFGNINGRGILAQAARLGAFDDANANGIPDTGEWDKENNYTGATGADGIPDAYFESSDVDDIQDKMLATLSSIVRKSSSGAAVSVLATSSTGEGALYQAYFYPSTLEVATNKDVTWTGYTQSLWVDTFGNMREDTNGDGKQDYKVDLIIKTRLDPATNIVYVDKYRDTDGNGIADDTNSDGVITQTDCYECGKLLSDMKPIWEAGKQLALKDAGTRTILTWVDLDNDKVVDAAEQVDFTTANSATLSPYLRAGAAPYTADAIINFVRGCEPATCTEQTSLRDRRLTVGTSTLKTWKLGDVINAPPTIVAAPRDRYDIIEGDPSYTNFFIQYRTRRQVVYVGANDGMLHAFNAGFYHPGDDPSTTTVTEHGWFTRTPTNNSSGPLLGEELWGFIPYELLPHLQWLTRSDYQHVYYVDMPPVVKDVRIFANDADHPNGWGTVLIGGFRLGGSCGACTPGGGGAPMGVTVSGTDRYFYSAYFVLDITNPEVQPKLLWSFSDSSLGLTSSVPTVVRVSPLTDFHADNTNAKWYLLAGSGPTGYDGRATQSAKAFAIDMKTGPGSANSLVSSFPTGTWNSFLGDMTAFDRNLDYRTDVVYFGRTINDGGLPWRGKVYRLTMGATLPFGGATAPASWGISQGGNQVPTEMLDTIGVSSPVEMGPVMAAPSISVDDAAQAWVFVGSGRYFGAGDKTDKSTQYFVGIKDSVINGKCVQTSDTACQENDLVDVTTATICVVGSGNCGQTAGTTQVTGVTGATTMEQLITLVGTKEGWVTKLLPATGPGVGERVLSAATVFGGIVFFPTFTPTDDICASTGSSSLYALFYRTGGPHTSPIVGSTAGAGGIVNVNRSTSLGNGLAFGAVPHVGSGADGTSPYKLFINTSTGALDGRDVNLAIDPRAHFASWINM</sequence>
<evidence type="ECO:0000313" key="5">
    <source>
        <dbReference type="Proteomes" id="UP000199032"/>
    </source>
</evidence>
<reference evidence="4 5" key="1">
    <citation type="submission" date="2015-10" db="EMBL/GenBank/DDBJ databases">
        <authorList>
            <person name="Gilbert D.G."/>
        </authorList>
    </citation>
    <scope>NUCLEOTIDE SEQUENCE [LARGE SCALE GENOMIC DNA]</scope>
    <source>
        <strain evidence="4">COMA1</strain>
    </source>
</reference>
<dbReference type="InterPro" id="IPR008707">
    <property type="entry name" value="B-propeller_PilY1"/>
</dbReference>
<keyword evidence="5" id="KW-1185">Reference proteome</keyword>
<dbReference type="OrthoDB" id="7156875at2"/>